<dbReference type="InterPro" id="IPR035965">
    <property type="entry name" value="PAS-like_dom_sf"/>
</dbReference>
<dbReference type="InterPro" id="IPR013655">
    <property type="entry name" value="PAS_fold_3"/>
</dbReference>
<dbReference type="EMBL" id="JAXAFJ010000012">
    <property type="protein sequence ID" value="MDX6807419.1"/>
    <property type="molecule type" value="Genomic_DNA"/>
</dbReference>
<evidence type="ECO:0000259" key="1">
    <source>
        <dbReference type="Pfam" id="PF08447"/>
    </source>
</evidence>
<name>A0ABU4RRE3_9HYPH</name>
<dbReference type="Pfam" id="PF08447">
    <property type="entry name" value="PAS_3"/>
    <property type="match status" value="1"/>
</dbReference>
<evidence type="ECO:0000313" key="3">
    <source>
        <dbReference type="Proteomes" id="UP001274321"/>
    </source>
</evidence>
<keyword evidence="3" id="KW-1185">Reference proteome</keyword>
<dbReference type="RefSeq" id="WP_319845552.1">
    <property type="nucleotide sequence ID" value="NZ_JAXAFJ010000012.1"/>
</dbReference>
<organism evidence="2 3">
    <name type="scientific">Terrihabitans rhizophilus</name>
    <dbReference type="NCBI Taxonomy" id="3092662"/>
    <lineage>
        <taxon>Bacteria</taxon>
        <taxon>Pseudomonadati</taxon>
        <taxon>Pseudomonadota</taxon>
        <taxon>Alphaproteobacteria</taxon>
        <taxon>Hyphomicrobiales</taxon>
        <taxon>Terrihabitans</taxon>
    </lineage>
</organism>
<feature type="domain" description="PAS fold-3" evidence="1">
    <location>
        <begin position="23"/>
        <end position="108"/>
    </location>
</feature>
<accession>A0ABU4RRE3</accession>
<sequence>MDNQFDTNGAVGAWELNVSRGIVRASSRFARFFSVDPEAARTGAAPQSAYNHSVHAADIDRINDKIQRAAAAEADAYSNTFRAFAPDGTLRLLFAQGSFHRAADGDLYFPGVVIDLGAAEVAGWVDGRDDLRALAERLRTLRHLADRADLPFLKHLLDRAAQDLGQQMSAAAVLKDD</sequence>
<dbReference type="SUPFAM" id="SSF55785">
    <property type="entry name" value="PYP-like sensor domain (PAS domain)"/>
    <property type="match status" value="1"/>
</dbReference>
<comment type="caution">
    <text evidence="2">The sequence shown here is derived from an EMBL/GenBank/DDBJ whole genome shotgun (WGS) entry which is preliminary data.</text>
</comment>
<dbReference type="Gene3D" id="3.30.450.20">
    <property type="entry name" value="PAS domain"/>
    <property type="match status" value="1"/>
</dbReference>
<reference evidence="2 3" key="1">
    <citation type="submission" date="2023-11" db="EMBL/GenBank/DDBJ databases">
        <authorList>
            <person name="Bao R."/>
        </authorList>
    </citation>
    <scope>NUCLEOTIDE SEQUENCE [LARGE SCALE GENOMIC DNA]</scope>
    <source>
        <strain evidence="2 3">PJ23</strain>
    </source>
</reference>
<evidence type="ECO:0000313" key="2">
    <source>
        <dbReference type="EMBL" id="MDX6807419.1"/>
    </source>
</evidence>
<gene>
    <name evidence="2" type="ORF">SCD90_15215</name>
</gene>
<dbReference type="Proteomes" id="UP001274321">
    <property type="component" value="Unassembled WGS sequence"/>
</dbReference>
<proteinExistence type="predicted"/>
<protein>
    <submittedName>
        <fullName evidence="2">PAS domain-containing protein</fullName>
    </submittedName>
</protein>